<reference evidence="1 2" key="1">
    <citation type="submission" date="2020-08" db="EMBL/GenBank/DDBJ databases">
        <title>Genome public.</title>
        <authorList>
            <person name="Liu C."/>
            <person name="Sun Q."/>
        </authorList>
    </citation>
    <scope>NUCLEOTIDE SEQUENCE [LARGE SCALE GENOMIC DNA]</scope>
    <source>
        <strain evidence="1 2">BX1</strain>
    </source>
</reference>
<dbReference type="InterPro" id="IPR027417">
    <property type="entry name" value="P-loop_NTPase"/>
</dbReference>
<dbReference type="Gene3D" id="3.40.50.300">
    <property type="entry name" value="P-loop containing nucleotide triphosphate hydrolases"/>
    <property type="match status" value="1"/>
</dbReference>
<gene>
    <name evidence="1" type="ORF">H8717_13365</name>
</gene>
<keyword evidence="2" id="KW-1185">Reference proteome</keyword>
<proteinExistence type="predicted"/>
<name>A0ABR7NMF8_9FIRM</name>
<accession>A0ABR7NMF8</accession>
<evidence type="ECO:0008006" key="3">
    <source>
        <dbReference type="Google" id="ProtNLM"/>
    </source>
</evidence>
<sequence length="311" mass="33663">MNRTLIEREEAYRALAALWDGGRFPHALLIEGAPGSGKRTLAHEAAAMLLCRSSGGSQEIPCGVCPSCRKMEKRLHPDLTVVGPEPKKQTIGVDAVRAVRENAWIAPHEADRRVFLIPEAQNLTAAAQNALLKLIEEPPEAAYFLFTVPSPSALLETVCSRATHLPLREMASPRRLAVLRQLRPGEDPALLERLAEGFPTVGQALASLEDPAAQRLEADAAALLDYTLHCERYALMKVLAGYERDREGLSRLLASFRARSAAALAKGELSALQCGVIVDIIEEAQFRVSQNVGVPLLSAVAAARLVQSASR</sequence>
<evidence type="ECO:0000313" key="2">
    <source>
        <dbReference type="Proteomes" id="UP000658131"/>
    </source>
</evidence>
<dbReference type="PANTHER" id="PTHR11669">
    <property type="entry name" value="REPLICATION FACTOR C / DNA POLYMERASE III GAMMA-TAU SUBUNIT"/>
    <property type="match status" value="1"/>
</dbReference>
<dbReference type="InterPro" id="IPR050238">
    <property type="entry name" value="DNA_Rep/Repair_Clamp_Loader"/>
</dbReference>
<evidence type="ECO:0000313" key="1">
    <source>
        <dbReference type="EMBL" id="MBC8577390.1"/>
    </source>
</evidence>
<dbReference type="EMBL" id="JACRTB010000029">
    <property type="protein sequence ID" value="MBC8577390.1"/>
    <property type="molecule type" value="Genomic_DNA"/>
</dbReference>
<dbReference type="SUPFAM" id="SSF52540">
    <property type="entry name" value="P-loop containing nucleoside triphosphate hydrolases"/>
    <property type="match status" value="1"/>
</dbReference>
<comment type="caution">
    <text evidence="1">The sequence shown here is derived from an EMBL/GenBank/DDBJ whole genome shotgun (WGS) entry which is preliminary data.</text>
</comment>
<dbReference type="Pfam" id="PF13177">
    <property type="entry name" value="DNA_pol3_delta2"/>
    <property type="match status" value="1"/>
</dbReference>
<dbReference type="Proteomes" id="UP000658131">
    <property type="component" value="Unassembled WGS sequence"/>
</dbReference>
<dbReference type="RefSeq" id="WP_262400796.1">
    <property type="nucleotide sequence ID" value="NZ_JACRTB010000029.1"/>
</dbReference>
<organism evidence="1 2">
    <name type="scientific">Yanshouia hominis</name>
    <dbReference type="NCBI Taxonomy" id="2763673"/>
    <lineage>
        <taxon>Bacteria</taxon>
        <taxon>Bacillati</taxon>
        <taxon>Bacillota</taxon>
        <taxon>Clostridia</taxon>
        <taxon>Eubacteriales</taxon>
        <taxon>Oscillospiraceae</taxon>
        <taxon>Yanshouia</taxon>
    </lineage>
</organism>
<dbReference type="PANTHER" id="PTHR11669:SF8">
    <property type="entry name" value="DNA POLYMERASE III SUBUNIT DELTA"/>
    <property type="match status" value="1"/>
</dbReference>
<protein>
    <recommendedName>
        <fullName evidence="3">DNA polymerase III subunit delta</fullName>
    </recommendedName>
</protein>